<dbReference type="EMBL" id="CP017634">
    <property type="protein sequence ID" value="ATW28608.1"/>
    <property type="molecule type" value="Genomic_DNA"/>
</dbReference>
<accession>A0A3G1L1U2</accession>
<name>A0A3G1L1U2_FORW1</name>
<dbReference type="InterPro" id="IPR004843">
    <property type="entry name" value="Calcineurin-like_PHP"/>
</dbReference>
<keyword evidence="3" id="KW-1185">Reference proteome</keyword>
<evidence type="ECO:0000313" key="2">
    <source>
        <dbReference type="EMBL" id="ATW28608.1"/>
    </source>
</evidence>
<dbReference type="SUPFAM" id="SSF56300">
    <property type="entry name" value="Metallo-dependent phosphatases"/>
    <property type="match status" value="1"/>
</dbReference>
<sequence length="237" mass="27356">MHLSFCRPVVPPEWDGVVQHKPMDVFGAHWHHHFEKIFDAWINTVKGDDLVLVPGDISWAMTLPDASYDLAFLGDLPGNIILIQGNHDYWWGSISRVREALPGNVFALQNDSICFGATAICGTRGWICPNHTEFTDHDQKVYQREIKRLEMSLNSLPPKMESIYVMMHFMPSNDRHEWNGFIELMERYQVKLCVYGHLHQGAYHLRLPEEKWHIGFSLVSADYLDFTPKLIGQVPDV</sequence>
<evidence type="ECO:0000313" key="3">
    <source>
        <dbReference type="Proteomes" id="UP000323521"/>
    </source>
</evidence>
<dbReference type="Proteomes" id="UP000323521">
    <property type="component" value="Chromosome"/>
</dbReference>
<dbReference type="PIRSF" id="PIRSF033094">
    <property type="entry name" value="Pesterase_CT488"/>
    <property type="match status" value="1"/>
</dbReference>
<dbReference type="AlphaFoldDB" id="A0A3G1L1U2"/>
<dbReference type="InterPro" id="IPR051158">
    <property type="entry name" value="Metallophosphoesterase_sf"/>
</dbReference>
<dbReference type="KEGG" id="fwa:DCMF_13845"/>
<dbReference type="GO" id="GO:0016787">
    <property type="term" value="F:hydrolase activity"/>
    <property type="evidence" value="ECO:0007669"/>
    <property type="project" value="UniProtKB-KW"/>
</dbReference>
<dbReference type="Pfam" id="PF00149">
    <property type="entry name" value="Metallophos"/>
    <property type="match status" value="1"/>
</dbReference>
<dbReference type="Gene3D" id="3.60.21.10">
    <property type="match status" value="1"/>
</dbReference>
<reference evidence="2 3" key="1">
    <citation type="submission" date="2016-10" db="EMBL/GenBank/DDBJ databases">
        <title>Complete Genome Sequence of Peptococcaceae strain DCMF.</title>
        <authorList>
            <person name="Edwards R.J."/>
            <person name="Holland S.I."/>
            <person name="Deshpande N.P."/>
            <person name="Wong Y.K."/>
            <person name="Ertan H."/>
            <person name="Manefield M."/>
            <person name="Russell T.L."/>
            <person name="Lee M.J."/>
        </authorList>
    </citation>
    <scope>NUCLEOTIDE SEQUENCE [LARGE SCALE GENOMIC DNA]</scope>
    <source>
        <strain evidence="2 3">DCMF</strain>
    </source>
</reference>
<organism evidence="2 3">
    <name type="scientific">Formimonas warabiya</name>
    <dbReference type="NCBI Taxonomy" id="1761012"/>
    <lineage>
        <taxon>Bacteria</taxon>
        <taxon>Bacillati</taxon>
        <taxon>Bacillota</taxon>
        <taxon>Clostridia</taxon>
        <taxon>Eubacteriales</taxon>
        <taxon>Peptococcaceae</taxon>
        <taxon>Candidatus Formimonas</taxon>
    </lineage>
</organism>
<dbReference type="InterPro" id="IPR029052">
    <property type="entry name" value="Metallo-depent_PP-like"/>
</dbReference>
<dbReference type="InterPro" id="IPR014578">
    <property type="entry name" value="Pesterase_CT488"/>
</dbReference>
<gene>
    <name evidence="2" type="ORF">DCMF_13845</name>
</gene>
<proteinExistence type="predicted"/>
<dbReference type="PANTHER" id="PTHR31302:SF22">
    <property type="entry name" value="PHOSPHOESTERASE"/>
    <property type="match status" value="1"/>
</dbReference>
<protein>
    <submittedName>
        <fullName evidence="2">Phosphohydrolase</fullName>
    </submittedName>
</protein>
<evidence type="ECO:0000259" key="1">
    <source>
        <dbReference type="Pfam" id="PF00149"/>
    </source>
</evidence>
<feature type="domain" description="Calcineurin-like phosphoesterase" evidence="1">
    <location>
        <begin position="34"/>
        <end position="200"/>
    </location>
</feature>
<keyword evidence="2" id="KW-0378">Hydrolase</keyword>
<dbReference type="PANTHER" id="PTHR31302">
    <property type="entry name" value="TRANSMEMBRANE PROTEIN WITH METALLOPHOSPHOESTERASE DOMAIN-RELATED"/>
    <property type="match status" value="1"/>
</dbReference>